<dbReference type="AlphaFoldDB" id="A0A2T4DQR4"/>
<accession>A0A2T4DQR4</accession>
<organism evidence="1 2">
    <name type="scientific">Marivirga lumbricoides</name>
    <dbReference type="NCBI Taxonomy" id="1046115"/>
    <lineage>
        <taxon>Bacteria</taxon>
        <taxon>Pseudomonadati</taxon>
        <taxon>Bacteroidota</taxon>
        <taxon>Cytophagia</taxon>
        <taxon>Cytophagales</taxon>
        <taxon>Marivirgaceae</taxon>
        <taxon>Marivirga</taxon>
    </lineage>
</organism>
<sequence>MKPHSPFFYRIMELLKHSLLAELFGVGFLKILMCTLQQLTMLCIVEKIPDIFLVPRKILE</sequence>
<evidence type="ECO:0000313" key="1">
    <source>
        <dbReference type="EMBL" id="PTB96145.1"/>
    </source>
</evidence>
<dbReference type="Proteomes" id="UP000240608">
    <property type="component" value="Unassembled WGS sequence"/>
</dbReference>
<proteinExistence type="predicted"/>
<protein>
    <submittedName>
        <fullName evidence="1">Uncharacterized protein</fullName>
    </submittedName>
</protein>
<evidence type="ECO:0000313" key="2">
    <source>
        <dbReference type="Proteomes" id="UP000240608"/>
    </source>
</evidence>
<reference evidence="1 2" key="1">
    <citation type="submission" date="2018-03" db="EMBL/GenBank/DDBJ databases">
        <title>Cross-interface Injection: A General Nanoliter Liquid Handling Method Applied to Single Cells Genome Amplification Automated Nanoliter Liquid Handling Applied to Single Cell Multiple Displacement Amplification.</title>
        <authorList>
            <person name="Yun J."/>
            <person name="Xu P."/>
            <person name="Xu J."/>
            <person name="Dai X."/>
            <person name="Wang Y."/>
            <person name="Zheng X."/>
            <person name="Cao C."/>
            <person name="Yi Q."/>
            <person name="Zhu Y."/>
            <person name="Wang L."/>
            <person name="Dong Z."/>
            <person name="Huang Y."/>
            <person name="Huang L."/>
            <person name="Du W."/>
        </authorList>
    </citation>
    <scope>NUCLEOTIDE SEQUENCE [LARGE SCALE GENOMIC DNA]</scope>
    <source>
        <strain evidence="1 2">Z-D1-2</strain>
    </source>
</reference>
<gene>
    <name evidence="1" type="ORF">C9994_08585</name>
</gene>
<dbReference type="EMBL" id="PYVU01000064">
    <property type="protein sequence ID" value="PTB96145.1"/>
    <property type="molecule type" value="Genomic_DNA"/>
</dbReference>
<name>A0A2T4DQR4_9BACT</name>
<comment type="caution">
    <text evidence="1">The sequence shown here is derived from an EMBL/GenBank/DDBJ whole genome shotgun (WGS) entry which is preliminary data.</text>
</comment>